<keyword evidence="2" id="KW-0808">Transferase</keyword>
<dbReference type="Proteomes" id="UP000265930">
    <property type="component" value="Unassembled WGS sequence"/>
</dbReference>
<gene>
    <name evidence="2" type="ORF">D2A34_02100</name>
</gene>
<dbReference type="SMART" id="SM00028">
    <property type="entry name" value="TPR"/>
    <property type="match status" value="6"/>
</dbReference>
<dbReference type="GO" id="GO:0016740">
    <property type="term" value="F:transferase activity"/>
    <property type="evidence" value="ECO:0007669"/>
    <property type="project" value="UniProtKB-KW"/>
</dbReference>
<comment type="caution">
    <text evidence="2">The sequence shown here is derived from an EMBL/GenBank/DDBJ whole genome shotgun (WGS) entry which is preliminary data.</text>
</comment>
<organism evidence="2 3">
    <name type="scientific">Clostridium chromiireducens</name>
    <dbReference type="NCBI Taxonomy" id="225345"/>
    <lineage>
        <taxon>Bacteria</taxon>
        <taxon>Bacillati</taxon>
        <taxon>Bacillota</taxon>
        <taxon>Clostridia</taxon>
        <taxon>Eubacteriales</taxon>
        <taxon>Clostridiaceae</taxon>
        <taxon>Clostridium</taxon>
    </lineage>
</organism>
<dbReference type="PANTHER" id="PTHR43630">
    <property type="entry name" value="POLY-BETA-1,6-N-ACETYL-D-GLUCOSAMINE SYNTHASE"/>
    <property type="match status" value="1"/>
</dbReference>
<dbReference type="AlphaFoldDB" id="A0A399IT16"/>
<dbReference type="SUPFAM" id="SSF48452">
    <property type="entry name" value="TPR-like"/>
    <property type="match status" value="2"/>
</dbReference>
<dbReference type="RefSeq" id="WP_119365583.1">
    <property type="nucleotide sequence ID" value="NZ_QXDJ01000001.1"/>
</dbReference>
<accession>A0A399IT16</accession>
<reference evidence="2 3" key="1">
    <citation type="submission" date="2018-08" db="EMBL/GenBank/DDBJ databases">
        <title>Genome of Clostridium chromiireducens C1, DSM12136.</title>
        <authorList>
            <person name="Xing M."/>
            <person name="Wei Y."/>
            <person name="Ang E.L."/>
            <person name="Zhao H."/>
            <person name="Zhang Y."/>
        </authorList>
    </citation>
    <scope>NUCLEOTIDE SEQUENCE [LARGE SCALE GENOMIC DNA]</scope>
    <source>
        <strain evidence="2 3">C1</strain>
    </source>
</reference>
<name>A0A399IT16_9CLOT</name>
<dbReference type="InterPro" id="IPR029044">
    <property type="entry name" value="Nucleotide-diphossugar_trans"/>
</dbReference>
<sequence>MLSIGMMVKNESKYLRQCLESLQPIRNAIDSELIIVDTGSTDNTVEIAKEFTDKVYYHEWTNNFSEMRNVTISYSKGEWFLVVDGDEVISNPNGIIEFFKAKKYKKYNAACISVKNFSSADNENNYSVLLSPRLFKNDADFRYEGAVHNQPKFKQPVLELKSELVHYGYVLNDKDLMERKYKRTATILQNELKNDPENIYYLFQLSVSYAMHGDFEEALEPIYNAYNIIKRKKINFRDYLYVYGQLAKTYFTNGKYKEVEDTCLEAINEDNIYIDLHFYLAKAQFMMNKNEYAIRNYKIYLEKVKNFDLSQITRDITIINDTLGNYENAYLDLSILYNRIGEFETALEFAKKILSKDILVDAFNLIILLYIKLNKFNELSDYYENEILIKHIELKDKFLGSLEQYLLQNNSKTREKIYKTFSEGNSEYSILNRLRASNEELGKDLIKKIEEFDFNNLPNYYGDLIYYLLCNKVEIENILSKTNEFRIKFYFNFLLSKYECLGIKIYEYLRAFKNSSMTFNSIRIRKILSTCVFKSNNINDEQYKEIFDDYLESGYYYLEQVYSGNIIENKLVYSMKDEEDLFIMYMHLAKKYKEDKAQYLKNLRMALNACPYMKKGIQMLGEEVSQHLVQNSDEMAGYKKRVKESITEMINNNNLVDAKKCIAEYEQIIKEDSEIYSMKAVIAIMENRLNDAELILIEALVKYSDCFDLNYNLAYVYEQMTNDQMALSYYSKACNLASDEGLRDEINSKIESFEKHTNRIR</sequence>
<dbReference type="InterPro" id="IPR019734">
    <property type="entry name" value="TPR_rpt"/>
</dbReference>
<dbReference type="Gene3D" id="1.25.40.10">
    <property type="entry name" value="Tetratricopeptide repeat domain"/>
    <property type="match status" value="2"/>
</dbReference>
<dbReference type="Gene3D" id="3.90.550.10">
    <property type="entry name" value="Spore Coat Polysaccharide Biosynthesis Protein SpsA, Chain A"/>
    <property type="match status" value="1"/>
</dbReference>
<evidence type="ECO:0000313" key="2">
    <source>
        <dbReference type="EMBL" id="RII36191.1"/>
    </source>
</evidence>
<feature type="domain" description="Glycosyltransferase 2-like" evidence="1">
    <location>
        <begin position="3"/>
        <end position="141"/>
    </location>
</feature>
<protein>
    <submittedName>
        <fullName evidence="2">Glycosyltransferase</fullName>
    </submittedName>
</protein>
<dbReference type="Pfam" id="PF00535">
    <property type="entry name" value="Glycos_transf_2"/>
    <property type="match status" value="1"/>
</dbReference>
<proteinExistence type="predicted"/>
<dbReference type="InterPro" id="IPR001173">
    <property type="entry name" value="Glyco_trans_2-like"/>
</dbReference>
<dbReference type="PANTHER" id="PTHR43630:SF2">
    <property type="entry name" value="GLYCOSYLTRANSFERASE"/>
    <property type="match status" value="1"/>
</dbReference>
<evidence type="ECO:0000313" key="3">
    <source>
        <dbReference type="Proteomes" id="UP000265930"/>
    </source>
</evidence>
<dbReference type="EMBL" id="QXDJ01000001">
    <property type="protein sequence ID" value="RII36191.1"/>
    <property type="molecule type" value="Genomic_DNA"/>
</dbReference>
<dbReference type="SUPFAM" id="SSF53448">
    <property type="entry name" value="Nucleotide-diphospho-sugar transferases"/>
    <property type="match status" value="1"/>
</dbReference>
<dbReference type="InterPro" id="IPR011990">
    <property type="entry name" value="TPR-like_helical_dom_sf"/>
</dbReference>
<evidence type="ECO:0000259" key="1">
    <source>
        <dbReference type="Pfam" id="PF00535"/>
    </source>
</evidence>